<accession>A0A6G3MI45</accession>
<evidence type="ECO:0000256" key="1">
    <source>
        <dbReference type="SAM" id="Phobius"/>
    </source>
</evidence>
<reference evidence="3" key="1">
    <citation type="submission" date="2018-11" db="EMBL/GenBank/DDBJ databases">
        <title>Henneguya salminicola genome and transcriptome.</title>
        <authorList>
            <person name="Yahalomi D."/>
            <person name="Atkinson S.D."/>
            <person name="Neuhof M."/>
            <person name="Chang E.S."/>
            <person name="Philippe H."/>
            <person name="Cartwright P."/>
            <person name="Bartholomew J.L."/>
            <person name="Huchon D."/>
        </authorList>
    </citation>
    <scope>NUCLEOTIDE SEQUENCE</scope>
    <source>
        <strain evidence="3">Hz1</strain>
        <tissue evidence="3">Whole</tissue>
    </source>
</reference>
<organism evidence="3">
    <name type="scientific">Henneguya salminicola</name>
    <name type="common">Myxosporean</name>
    <dbReference type="NCBI Taxonomy" id="69463"/>
    <lineage>
        <taxon>Eukaryota</taxon>
        <taxon>Metazoa</taxon>
        <taxon>Cnidaria</taxon>
        <taxon>Myxozoa</taxon>
        <taxon>Myxosporea</taxon>
        <taxon>Bivalvulida</taxon>
        <taxon>Platysporina</taxon>
        <taxon>Myxobolidae</taxon>
        <taxon>Henneguya</taxon>
    </lineage>
</organism>
<dbReference type="UniPathway" id="UPA00378"/>
<keyword evidence="3" id="KW-0808">Transferase</keyword>
<keyword evidence="1" id="KW-0812">Transmembrane</keyword>
<protein>
    <submittedName>
        <fullName evidence="3">Dolichyl-diphosphooligosaccharide--protein glycosyltransferase 48 kDa subunit (Trinotate prediction)</fullName>
    </submittedName>
</protein>
<dbReference type="GO" id="GO:0016740">
    <property type="term" value="F:transferase activity"/>
    <property type="evidence" value="ECO:0007669"/>
    <property type="project" value="UniProtKB-KW"/>
</dbReference>
<dbReference type="PANTHER" id="PTHR10830">
    <property type="entry name" value="DOLICHYL-DIPHOSPHOOLIGOSACCHARIDE--PROTEIN GLYCOSYLTRANSFERASE 48 KDA SUBUNIT"/>
    <property type="match status" value="1"/>
</dbReference>
<feature type="domain" description="OST48 middle" evidence="2">
    <location>
        <begin position="24"/>
        <end position="160"/>
    </location>
</feature>
<dbReference type="EMBL" id="GHBP01004694">
    <property type="protein sequence ID" value="NDJ93712.1"/>
    <property type="molecule type" value="Transcribed_RNA"/>
</dbReference>
<name>A0A6G3MI45_HENSL</name>
<keyword evidence="1" id="KW-1133">Transmembrane helix</keyword>
<dbReference type="InterPro" id="IPR005013">
    <property type="entry name" value="DDOST_48_kDa_subunit"/>
</dbReference>
<dbReference type="GO" id="GO:0008250">
    <property type="term" value="C:oligosaccharyltransferase complex"/>
    <property type="evidence" value="ECO:0007669"/>
    <property type="project" value="TreeGrafter"/>
</dbReference>
<sequence length="169" mass="19946">MFTSFYEWAFQQHGVLRIVNATHKLVSSGEKLDEYVVETLLEYSITVQELNKNGKWTPYIADDLQLELERLTIFGRVTYNQTSNGVYTARFFSPDFIGTYGLRTRYRKIGYTPLDHQMKIIIRPRRHNDYDRFIFGAWPYYLTAFIMMGMVYVLVFALLNQIPPKEKSS</sequence>
<dbReference type="PANTHER" id="PTHR10830:SF0">
    <property type="entry name" value="DOLICHYL-DIPHOSPHOOLIGOSACCHARIDE--PROTEIN GLYCOSYLTRANSFERASE 48 KDA SUBUNIT"/>
    <property type="match status" value="1"/>
</dbReference>
<proteinExistence type="predicted"/>
<keyword evidence="1" id="KW-0472">Membrane</keyword>
<evidence type="ECO:0000313" key="3">
    <source>
        <dbReference type="EMBL" id="NDJ93712.1"/>
    </source>
</evidence>
<dbReference type="GO" id="GO:0018279">
    <property type="term" value="P:protein N-linked glycosylation via asparagine"/>
    <property type="evidence" value="ECO:0007669"/>
    <property type="project" value="InterPro"/>
</dbReference>
<evidence type="ECO:0000259" key="2">
    <source>
        <dbReference type="Pfam" id="PF23358"/>
    </source>
</evidence>
<dbReference type="InterPro" id="IPR055459">
    <property type="entry name" value="OST48_MD"/>
</dbReference>
<dbReference type="AlphaFoldDB" id="A0A6G3MI45"/>
<dbReference type="Pfam" id="PF23358">
    <property type="entry name" value="OST48_MD"/>
    <property type="match status" value="1"/>
</dbReference>
<feature type="transmembrane region" description="Helical" evidence="1">
    <location>
        <begin position="138"/>
        <end position="159"/>
    </location>
</feature>